<protein>
    <submittedName>
        <fullName evidence="3">Antitoxin HicB</fullName>
    </submittedName>
</protein>
<evidence type="ECO:0000313" key="2">
    <source>
        <dbReference type="EMBL" id="MEI7104845.1"/>
    </source>
</evidence>
<dbReference type="InterPro" id="IPR035069">
    <property type="entry name" value="TTHA1013/TTHA0281-like"/>
</dbReference>
<dbReference type="EMBL" id="JBBBON010000027">
    <property type="protein sequence ID" value="MEI7104845.1"/>
    <property type="molecule type" value="Genomic_DNA"/>
</dbReference>
<dbReference type="GeneID" id="93391134"/>
<dbReference type="Proteomes" id="UP000237284">
    <property type="component" value="Chromosome"/>
</dbReference>
<dbReference type="Proteomes" id="UP001313132">
    <property type="component" value="Unassembled WGS sequence"/>
</dbReference>
<reference evidence="3" key="1">
    <citation type="submission" date="2017-12" db="EMBL/GenBank/DDBJ databases">
        <title>First report on the novel genomospecies/subspecies of Pectobacterium carotovorum in Russia.</title>
        <authorList>
            <person name="Shirshikov F.V."/>
            <person name="Miroshnikov K."/>
            <person name="Toshakov S.V."/>
            <person name="Kabanova A.P."/>
            <person name="Barannik A.P."/>
            <person name="Shneider M."/>
            <person name="Ignatov A.N."/>
            <person name="Miroshnikov K.A."/>
        </authorList>
    </citation>
    <scope>NUCLEOTIDE SEQUENCE [LARGE SCALE GENOMIC DNA]</scope>
    <source>
        <strain evidence="3">F131</strain>
    </source>
</reference>
<dbReference type="SUPFAM" id="SSF143100">
    <property type="entry name" value="TTHA1013/TTHA0281-like"/>
    <property type="match status" value="1"/>
</dbReference>
<accession>A0A855MC51</accession>
<evidence type="ECO:0000313" key="5">
    <source>
        <dbReference type="Proteomes" id="UP000237284"/>
    </source>
</evidence>
<reference evidence="4 5" key="2">
    <citation type="submission" date="2020-11" db="EMBL/GenBank/DDBJ databases">
        <title>Complete genome sequence of Pectobacterium versatile F131.</title>
        <authorList>
            <person name="Shirshikov F.V."/>
            <person name="Miroshnikov K."/>
            <person name="Toshakov S.V."/>
            <person name="Kabanova A.P."/>
            <person name="Barannik A.P."/>
            <person name="Shneider M."/>
            <person name="Ignatov A.N."/>
            <person name="Miroshnikov K.A."/>
            <person name="Mikhailova Y.V."/>
            <person name="Shelenkov A."/>
            <person name="Yanushevich Y.G."/>
            <person name="Evseev P.V."/>
        </authorList>
    </citation>
    <scope>NUCLEOTIDE SEQUENCE [LARGE SCALE GENOMIC DNA]</scope>
    <source>
        <strain evidence="4 5">F131</strain>
    </source>
</reference>
<feature type="domain" description="HicB-like antitoxin of toxin-antitoxin system" evidence="1">
    <location>
        <begin position="4"/>
        <end position="82"/>
    </location>
</feature>
<evidence type="ECO:0000313" key="4">
    <source>
        <dbReference type="EMBL" id="QPK14644.1"/>
    </source>
</evidence>
<gene>
    <name evidence="3" type="primary">hicB</name>
    <name evidence="4" type="ORF">F131LOC_014830</name>
    <name evidence="3" type="ORF">F131LOC_02320</name>
    <name evidence="2" type="ORF">WCT63_20655</name>
</gene>
<proteinExistence type="predicted"/>
<dbReference type="Gene3D" id="3.30.160.250">
    <property type="match status" value="1"/>
</dbReference>
<evidence type="ECO:0000313" key="6">
    <source>
        <dbReference type="Proteomes" id="UP001313132"/>
    </source>
</evidence>
<sequence length="145" mass="15885">MFNYPVKLELDEATGQYVVSCRDLPLMNSVGDSVDSALLESVDGIVTAIAIEIEERRPVPYASAPIAGEHVVTIPVLVTMKAALHNAMIETGTRKAELARRLGQKGPQIDRLLDVEHSSKVETIELALRQLNRDVNISISPQARQ</sequence>
<dbReference type="EMBL" id="CP065030">
    <property type="protein sequence ID" value="QPK14644.1"/>
    <property type="molecule type" value="Genomic_DNA"/>
</dbReference>
<dbReference type="InterPro" id="IPR031807">
    <property type="entry name" value="HicB-like"/>
</dbReference>
<dbReference type="RefSeq" id="WP_102118900.1">
    <property type="nucleotide sequence ID" value="NZ_BGPS01000024.1"/>
</dbReference>
<evidence type="ECO:0000259" key="1">
    <source>
        <dbReference type="Pfam" id="PF15970"/>
    </source>
</evidence>
<dbReference type="EMBL" id="PDVW01000011">
    <property type="protein sequence ID" value="POY49920.1"/>
    <property type="molecule type" value="Genomic_DNA"/>
</dbReference>
<keyword evidence="6" id="KW-1185">Reference proteome</keyword>
<dbReference type="AlphaFoldDB" id="A0A855MC51"/>
<reference evidence="2 6" key="3">
    <citation type="submission" date="2024-03" db="EMBL/GenBank/DDBJ databases">
        <title>Analysis of soft rot Pectobacteriaceae population diversity in US potato growing regions between 2016 and 2022.</title>
        <authorList>
            <person name="Ma X."/>
            <person name="Zhang X."/>
            <person name="Stodghill P."/>
            <person name="Rioux R."/>
            <person name="Babler B."/>
            <person name="Shrestha S."/>
            <person name="Babler B."/>
            <person name="Rivedal H."/>
            <person name="Frost K."/>
            <person name="Hao J."/>
            <person name="Secor G."/>
            <person name="Swingle B."/>
        </authorList>
    </citation>
    <scope>NUCLEOTIDE SEQUENCE [LARGE SCALE GENOMIC DNA]</scope>
    <source>
        <strain evidence="2 6">UMSS2</strain>
    </source>
</reference>
<organism evidence="3">
    <name type="scientific">Pectobacterium versatile</name>
    <dbReference type="NCBI Taxonomy" id="2488639"/>
    <lineage>
        <taxon>Bacteria</taxon>
        <taxon>Pseudomonadati</taxon>
        <taxon>Pseudomonadota</taxon>
        <taxon>Gammaproteobacteria</taxon>
        <taxon>Enterobacterales</taxon>
        <taxon>Pectobacteriaceae</taxon>
        <taxon>Pectobacterium</taxon>
    </lineage>
</organism>
<name>A0A855MC51_9GAMM</name>
<dbReference type="Pfam" id="PF15970">
    <property type="entry name" value="HicB-like_2"/>
    <property type="match status" value="1"/>
</dbReference>
<evidence type="ECO:0000313" key="3">
    <source>
        <dbReference type="EMBL" id="POY49920.1"/>
    </source>
</evidence>